<name>A0A5D6W716_9FIRM</name>
<dbReference type="InterPro" id="IPR005746">
    <property type="entry name" value="Thioredoxin"/>
</dbReference>
<dbReference type="PANTHER" id="PTHR45663">
    <property type="entry name" value="GEO12009P1"/>
    <property type="match status" value="1"/>
</dbReference>
<evidence type="ECO:0000256" key="1">
    <source>
        <dbReference type="ARBA" id="ARBA00008987"/>
    </source>
</evidence>
<keyword evidence="6 10" id="KW-0676">Redox-active center</keyword>
<evidence type="ECO:0000256" key="5">
    <source>
        <dbReference type="ARBA" id="ARBA00023157"/>
    </source>
</evidence>
<sequence length="102" mass="11319">MSAITITKDNFQTEVLSAKGTVLIDFWASWCGPCRMLSPIVDQVADEHPDIKVGKINVDEEQELAAQFDVMSIPMLVVFKDGQKVNESVGLIPKEKVTELIQ</sequence>
<protein>
    <recommendedName>
        <fullName evidence="2 7">Thioredoxin</fullName>
    </recommendedName>
</protein>
<dbReference type="PANTHER" id="PTHR45663:SF11">
    <property type="entry name" value="GEO12009P1"/>
    <property type="match status" value="1"/>
</dbReference>
<organism evidence="12 13">
    <name type="scientific">Selenomonas ruminis</name>
    <dbReference type="NCBI Taxonomy" id="2593411"/>
    <lineage>
        <taxon>Bacteria</taxon>
        <taxon>Bacillati</taxon>
        <taxon>Bacillota</taxon>
        <taxon>Negativicutes</taxon>
        <taxon>Selenomonadales</taxon>
        <taxon>Selenomonadaceae</taxon>
        <taxon>Selenomonas</taxon>
    </lineage>
</organism>
<evidence type="ECO:0000259" key="11">
    <source>
        <dbReference type="PROSITE" id="PS51352"/>
    </source>
</evidence>
<dbReference type="InterPro" id="IPR036249">
    <property type="entry name" value="Thioredoxin-like_sf"/>
</dbReference>
<feature type="disulfide bond" description="Redox-active" evidence="10">
    <location>
        <begin position="31"/>
        <end position="34"/>
    </location>
</feature>
<dbReference type="FunFam" id="3.40.30.10:FF:000001">
    <property type="entry name" value="Thioredoxin"/>
    <property type="match status" value="1"/>
</dbReference>
<feature type="site" description="Contributes to redox potential value" evidence="9">
    <location>
        <position position="32"/>
    </location>
</feature>
<dbReference type="AlphaFoldDB" id="A0A5D6W716"/>
<gene>
    <name evidence="12" type="primary">trxA</name>
    <name evidence="12" type="ORF">FZ040_07640</name>
</gene>
<dbReference type="PROSITE" id="PS00194">
    <property type="entry name" value="THIOREDOXIN_1"/>
    <property type="match status" value="1"/>
</dbReference>
<dbReference type="InterPro" id="IPR013766">
    <property type="entry name" value="Thioredoxin_domain"/>
</dbReference>
<reference evidence="12 13" key="1">
    <citation type="submission" date="2019-08" db="EMBL/GenBank/DDBJ databases">
        <title>Selenomonas sp. mPRGC5 and Selenomonas sp. mPRGC8 isolated from ruminal fluid of dairy goat (Capra hircus).</title>
        <authorList>
            <person name="Poothong S."/>
            <person name="Nuengjamnong C."/>
            <person name="Tanasupawat S."/>
        </authorList>
    </citation>
    <scope>NUCLEOTIDE SEQUENCE [LARGE SCALE GENOMIC DNA]</scope>
    <source>
        <strain evidence="13">mPRGC5</strain>
    </source>
</reference>
<dbReference type="GO" id="GO:0015035">
    <property type="term" value="F:protein-disulfide reductase activity"/>
    <property type="evidence" value="ECO:0007669"/>
    <property type="project" value="UniProtKB-UniRule"/>
</dbReference>
<comment type="similarity">
    <text evidence="1 8">Belongs to the thioredoxin family.</text>
</comment>
<evidence type="ECO:0000313" key="12">
    <source>
        <dbReference type="EMBL" id="TYZ22514.1"/>
    </source>
</evidence>
<dbReference type="GO" id="GO:0045454">
    <property type="term" value="P:cell redox homeostasis"/>
    <property type="evidence" value="ECO:0007669"/>
    <property type="project" value="TreeGrafter"/>
</dbReference>
<dbReference type="OrthoDB" id="9790390at2"/>
<dbReference type="Pfam" id="PF00085">
    <property type="entry name" value="Thioredoxin"/>
    <property type="match status" value="1"/>
</dbReference>
<evidence type="ECO:0000256" key="6">
    <source>
        <dbReference type="ARBA" id="ARBA00023284"/>
    </source>
</evidence>
<proteinExistence type="inferred from homology"/>
<dbReference type="InterPro" id="IPR017937">
    <property type="entry name" value="Thioredoxin_CS"/>
</dbReference>
<dbReference type="NCBIfam" id="TIGR01068">
    <property type="entry name" value="thioredoxin"/>
    <property type="match status" value="1"/>
</dbReference>
<keyword evidence="13" id="KW-1185">Reference proteome</keyword>
<evidence type="ECO:0000256" key="4">
    <source>
        <dbReference type="ARBA" id="ARBA00022982"/>
    </source>
</evidence>
<evidence type="ECO:0000256" key="7">
    <source>
        <dbReference type="NCBIfam" id="TIGR01068"/>
    </source>
</evidence>
<dbReference type="PIRSF" id="PIRSF000077">
    <property type="entry name" value="Thioredoxin"/>
    <property type="match status" value="1"/>
</dbReference>
<feature type="domain" description="Thioredoxin" evidence="11">
    <location>
        <begin position="1"/>
        <end position="102"/>
    </location>
</feature>
<dbReference type="GO" id="GO:0005829">
    <property type="term" value="C:cytosol"/>
    <property type="evidence" value="ECO:0007669"/>
    <property type="project" value="TreeGrafter"/>
</dbReference>
<evidence type="ECO:0000313" key="13">
    <source>
        <dbReference type="Proteomes" id="UP000323646"/>
    </source>
</evidence>
<evidence type="ECO:0000256" key="3">
    <source>
        <dbReference type="ARBA" id="ARBA00022448"/>
    </source>
</evidence>
<dbReference type="RefSeq" id="WP_149171443.1">
    <property type="nucleotide sequence ID" value="NZ_VTOY01000005.1"/>
</dbReference>
<feature type="active site" description="Nucleophile" evidence="9">
    <location>
        <position position="31"/>
    </location>
</feature>
<dbReference type="EMBL" id="VTOY01000005">
    <property type="protein sequence ID" value="TYZ22514.1"/>
    <property type="molecule type" value="Genomic_DNA"/>
</dbReference>
<comment type="caution">
    <text evidence="12">The sequence shown here is derived from an EMBL/GenBank/DDBJ whole genome shotgun (WGS) entry which is preliminary data.</text>
</comment>
<dbReference type="Gene3D" id="3.40.30.10">
    <property type="entry name" value="Glutaredoxin"/>
    <property type="match status" value="1"/>
</dbReference>
<keyword evidence="3" id="KW-0813">Transport</keyword>
<evidence type="ECO:0000256" key="2">
    <source>
        <dbReference type="ARBA" id="ARBA00020570"/>
    </source>
</evidence>
<keyword evidence="5 10" id="KW-1015">Disulfide bond</keyword>
<feature type="active site" description="Nucleophile" evidence="9">
    <location>
        <position position="34"/>
    </location>
</feature>
<dbReference type="PRINTS" id="PR00421">
    <property type="entry name" value="THIOREDOXIN"/>
</dbReference>
<evidence type="ECO:0000256" key="8">
    <source>
        <dbReference type="PIRNR" id="PIRNR000077"/>
    </source>
</evidence>
<evidence type="ECO:0000256" key="9">
    <source>
        <dbReference type="PIRSR" id="PIRSR000077-1"/>
    </source>
</evidence>
<dbReference type="SUPFAM" id="SSF52833">
    <property type="entry name" value="Thioredoxin-like"/>
    <property type="match status" value="1"/>
</dbReference>
<dbReference type="PROSITE" id="PS51352">
    <property type="entry name" value="THIOREDOXIN_2"/>
    <property type="match status" value="1"/>
</dbReference>
<evidence type="ECO:0000256" key="10">
    <source>
        <dbReference type="PIRSR" id="PIRSR000077-4"/>
    </source>
</evidence>
<keyword evidence="4" id="KW-0249">Electron transport</keyword>
<feature type="site" description="Deprotonates C-terminal active site Cys" evidence="9">
    <location>
        <position position="25"/>
    </location>
</feature>
<feature type="site" description="Contributes to redox potential value" evidence="9">
    <location>
        <position position="33"/>
    </location>
</feature>
<dbReference type="Proteomes" id="UP000323646">
    <property type="component" value="Unassembled WGS sequence"/>
</dbReference>
<accession>A0A5D6W716</accession>
<dbReference type="CDD" id="cd02947">
    <property type="entry name" value="TRX_family"/>
    <property type="match status" value="1"/>
</dbReference>